<evidence type="ECO:0000313" key="1">
    <source>
        <dbReference type="EMBL" id="NIZ61252.1"/>
    </source>
</evidence>
<dbReference type="InterPro" id="IPR011049">
    <property type="entry name" value="Serralysin-like_metalloprot_C"/>
</dbReference>
<name>A0ABX0W6N8_9RHOB</name>
<sequence length="354" mass="37207">MFMGVALFASFAIGGLFEDGETTEDLVDEEGNNEPGSIAKIIGEGDEEEQENAVDGGSETIRPDIVFSDLDAAHWDTENFQSLSPDQLTDMSIDTDRAVYVADTGLAENVDVSEWSHAIVYSGEGDTVIGGEDHPEGEQFAVISSGGSVVLGGDGDGVFIALNDGGVLQAGAGDDLLVSDSGAAHLDGGDGNDTIYACNSDWVPPSATSRFEDYTDSSIDTVSGGAGNDVIVASSGDIVNSGTGSDEIFLFGYHNSVQDFEVGCDRIISFLPSEQSEGGSSIPIQNELFELFEDGTVLQIQYDGENILSVPSDGELNVAFSNHSNLESLTFILQGDSAFDGADIVFMYYPTVES</sequence>
<evidence type="ECO:0008006" key="3">
    <source>
        <dbReference type="Google" id="ProtNLM"/>
    </source>
</evidence>
<evidence type="ECO:0000313" key="2">
    <source>
        <dbReference type="Proteomes" id="UP001429564"/>
    </source>
</evidence>
<organism evidence="1 2">
    <name type="scientific">Parasedimentitalea denitrificans</name>
    <dbReference type="NCBI Taxonomy" id="2211118"/>
    <lineage>
        <taxon>Bacteria</taxon>
        <taxon>Pseudomonadati</taxon>
        <taxon>Pseudomonadota</taxon>
        <taxon>Alphaproteobacteria</taxon>
        <taxon>Rhodobacterales</taxon>
        <taxon>Paracoccaceae</taxon>
        <taxon>Parasedimentitalea</taxon>
    </lineage>
</organism>
<dbReference type="EMBL" id="QHLQ01000008">
    <property type="protein sequence ID" value="NIZ61252.1"/>
    <property type="molecule type" value="Genomic_DNA"/>
</dbReference>
<proteinExistence type="predicted"/>
<dbReference type="Gene3D" id="2.150.10.10">
    <property type="entry name" value="Serralysin-like metalloprotease, C-terminal"/>
    <property type="match status" value="1"/>
</dbReference>
<dbReference type="SUPFAM" id="SSF51120">
    <property type="entry name" value="beta-Roll"/>
    <property type="match status" value="1"/>
</dbReference>
<gene>
    <name evidence="1" type="ORF">DL239_09725</name>
</gene>
<dbReference type="PRINTS" id="PR00313">
    <property type="entry name" value="CABNDNGRPT"/>
</dbReference>
<keyword evidence="2" id="KW-1185">Reference proteome</keyword>
<accession>A0ABX0W6N8</accession>
<reference evidence="1 2" key="1">
    <citation type="submission" date="2018-05" db="EMBL/GenBank/DDBJ databases">
        <authorList>
            <person name="Zhang Y.-J."/>
        </authorList>
    </citation>
    <scope>NUCLEOTIDE SEQUENCE [LARGE SCALE GENOMIC DNA]</scope>
    <source>
        <strain evidence="1 2">CY04</strain>
    </source>
</reference>
<comment type="caution">
    <text evidence="1">The sequence shown here is derived from an EMBL/GenBank/DDBJ whole genome shotgun (WGS) entry which is preliminary data.</text>
</comment>
<dbReference type="Proteomes" id="UP001429564">
    <property type="component" value="Unassembled WGS sequence"/>
</dbReference>
<protein>
    <recommendedName>
        <fullName evidence="3">Calcium-binding protein</fullName>
    </recommendedName>
</protein>